<evidence type="ECO:0000256" key="4">
    <source>
        <dbReference type="ARBA" id="ARBA00022737"/>
    </source>
</evidence>
<keyword evidence="7" id="KW-1278">Translocase</keyword>
<dbReference type="Proteomes" id="UP000628984">
    <property type="component" value="Unassembled WGS sequence"/>
</dbReference>
<keyword evidence="11" id="KW-1185">Reference proteome</keyword>
<evidence type="ECO:0000256" key="5">
    <source>
        <dbReference type="ARBA" id="ARBA00022741"/>
    </source>
</evidence>
<dbReference type="InterPro" id="IPR027417">
    <property type="entry name" value="P-loop_NTPase"/>
</dbReference>
<evidence type="ECO:0000313" key="10">
    <source>
        <dbReference type="EMBL" id="GGW41505.1"/>
    </source>
</evidence>
<evidence type="ECO:0000256" key="6">
    <source>
        <dbReference type="ARBA" id="ARBA00022840"/>
    </source>
</evidence>
<accession>A0A918J0D3</accession>
<keyword evidence="8" id="KW-0472">Membrane</keyword>
<dbReference type="GO" id="GO:0016887">
    <property type="term" value="F:ATP hydrolysis activity"/>
    <property type="evidence" value="ECO:0007669"/>
    <property type="project" value="InterPro"/>
</dbReference>
<dbReference type="CDD" id="cd03215">
    <property type="entry name" value="ABC_Carb_Monos_II"/>
    <property type="match status" value="1"/>
</dbReference>
<keyword evidence="5" id="KW-0547">Nucleotide-binding</keyword>
<dbReference type="InterPro" id="IPR003439">
    <property type="entry name" value="ABC_transporter-like_ATP-bd"/>
</dbReference>
<name>A0A918J0D3_9RHOB</name>
<dbReference type="InterPro" id="IPR050107">
    <property type="entry name" value="ABC_carbohydrate_import_ATPase"/>
</dbReference>
<feature type="domain" description="ABC transporter" evidence="9">
    <location>
        <begin position="257"/>
        <end position="499"/>
    </location>
</feature>
<dbReference type="PANTHER" id="PTHR43790:SF3">
    <property type="entry name" value="D-ALLOSE IMPORT ATP-BINDING PROTEIN ALSA-RELATED"/>
    <property type="match status" value="1"/>
</dbReference>
<dbReference type="InterPro" id="IPR003593">
    <property type="entry name" value="AAA+_ATPase"/>
</dbReference>
<dbReference type="RefSeq" id="WP_189634918.1">
    <property type="nucleotide sequence ID" value="NZ_BMYQ01000013.1"/>
</dbReference>
<comment type="caution">
    <text evidence="10">The sequence shown here is derived from an EMBL/GenBank/DDBJ whole genome shotgun (WGS) entry which is preliminary data.</text>
</comment>
<dbReference type="SUPFAM" id="SSF52540">
    <property type="entry name" value="P-loop containing nucleoside triphosphate hydrolases"/>
    <property type="match status" value="2"/>
</dbReference>
<dbReference type="PROSITE" id="PS00211">
    <property type="entry name" value="ABC_TRANSPORTER_1"/>
    <property type="match status" value="1"/>
</dbReference>
<feature type="domain" description="ABC transporter" evidence="9">
    <location>
        <begin position="11"/>
        <end position="246"/>
    </location>
</feature>
<dbReference type="PANTHER" id="PTHR43790">
    <property type="entry name" value="CARBOHYDRATE TRANSPORT ATP-BINDING PROTEIN MG119-RELATED"/>
    <property type="match status" value="1"/>
</dbReference>
<dbReference type="Gene3D" id="3.40.50.300">
    <property type="entry name" value="P-loop containing nucleotide triphosphate hydrolases"/>
    <property type="match status" value="2"/>
</dbReference>
<evidence type="ECO:0000256" key="7">
    <source>
        <dbReference type="ARBA" id="ARBA00022967"/>
    </source>
</evidence>
<keyword evidence="6" id="KW-0067">ATP-binding</keyword>
<organism evidence="10 11">
    <name type="scientific">Gemmobacter lanyuensis</name>
    <dbReference type="NCBI Taxonomy" id="1054497"/>
    <lineage>
        <taxon>Bacteria</taxon>
        <taxon>Pseudomonadati</taxon>
        <taxon>Pseudomonadota</taxon>
        <taxon>Alphaproteobacteria</taxon>
        <taxon>Rhodobacterales</taxon>
        <taxon>Paracoccaceae</taxon>
        <taxon>Gemmobacter</taxon>
    </lineage>
</organism>
<reference evidence="10" key="1">
    <citation type="journal article" date="2014" name="Int. J. Syst. Evol. Microbiol.">
        <title>Complete genome sequence of Corynebacterium casei LMG S-19264T (=DSM 44701T), isolated from a smear-ripened cheese.</title>
        <authorList>
            <consortium name="US DOE Joint Genome Institute (JGI-PGF)"/>
            <person name="Walter F."/>
            <person name="Albersmeier A."/>
            <person name="Kalinowski J."/>
            <person name="Ruckert C."/>
        </authorList>
    </citation>
    <scope>NUCLEOTIDE SEQUENCE</scope>
    <source>
        <strain evidence="10">KCTC 23714</strain>
    </source>
</reference>
<dbReference type="GO" id="GO:0005524">
    <property type="term" value="F:ATP binding"/>
    <property type="evidence" value="ECO:0007669"/>
    <property type="project" value="UniProtKB-KW"/>
</dbReference>
<protein>
    <submittedName>
        <fullName evidence="10">Sugar ABC transporter</fullName>
    </submittedName>
</protein>
<dbReference type="CDD" id="cd03216">
    <property type="entry name" value="ABC_Carb_Monos_I"/>
    <property type="match status" value="1"/>
</dbReference>
<dbReference type="AlphaFoldDB" id="A0A918J0D3"/>
<dbReference type="Pfam" id="PF00005">
    <property type="entry name" value="ABC_tran"/>
    <property type="match status" value="2"/>
</dbReference>
<keyword evidence="1" id="KW-0813">Transport</keyword>
<evidence type="ECO:0000256" key="2">
    <source>
        <dbReference type="ARBA" id="ARBA00022475"/>
    </source>
</evidence>
<evidence type="ECO:0000313" key="11">
    <source>
        <dbReference type="Proteomes" id="UP000628984"/>
    </source>
</evidence>
<reference evidence="10" key="2">
    <citation type="submission" date="2020-09" db="EMBL/GenBank/DDBJ databases">
        <authorList>
            <person name="Sun Q."/>
            <person name="Kim S."/>
        </authorList>
    </citation>
    <scope>NUCLEOTIDE SEQUENCE</scope>
    <source>
        <strain evidence="10">KCTC 23714</strain>
    </source>
</reference>
<dbReference type="PROSITE" id="PS50893">
    <property type="entry name" value="ABC_TRANSPORTER_2"/>
    <property type="match status" value="2"/>
</dbReference>
<keyword evidence="2" id="KW-1003">Cell membrane</keyword>
<proteinExistence type="predicted"/>
<evidence type="ECO:0000256" key="1">
    <source>
        <dbReference type="ARBA" id="ARBA00022448"/>
    </source>
</evidence>
<evidence type="ECO:0000256" key="8">
    <source>
        <dbReference type="ARBA" id="ARBA00023136"/>
    </source>
</evidence>
<evidence type="ECO:0000259" key="9">
    <source>
        <dbReference type="PROSITE" id="PS50893"/>
    </source>
</evidence>
<keyword evidence="4" id="KW-0677">Repeat</keyword>
<dbReference type="SMART" id="SM00382">
    <property type="entry name" value="AAA"/>
    <property type="match status" value="2"/>
</dbReference>
<dbReference type="EMBL" id="BMYQ01000013">
    <property type="protein sequence ID" value="GGW41505.1"/>
    <property type="molecule type" value="Genomic_DNA"/>
</dbReference>
<evidence type="ECO:0000256" key="3">
    <source>
        <dbReference type="ARBA" id="ARBA00022597"/>
    </source>
</evidence>
<keyword evidence="3" id="KW-0762">Sugar transport</keyword>
<gene>
    <name evidence="10" type="primary">rbsA</name>
    <name evidence="10" type="ORF">GCM10011452_32350</name>
</gene>
<sequence>MLDTAPHAAGLHVRGLCKSYGPVQVLKSVDFSVLPGQVVALIGENGAGKSTFNNIIAGGILPSGGQMWLDGEVYAPHSPAEAMQHGVVLIHQEIRLLPDLSVAENIFLGRQPTRGGRVDRAEMIRQSREILEALGFDIDPARQVRGLSMAVQQGIEICKALLRKPRYVIFDEPTASLGEADAERIFEQVRRLKSNGTAIIYVSHRLDEIKAIADHVVCFRDGVRVADWDGPSVSKEQMINGMVGREFTFEHRAPAPNGDRPVLEVRGLSRGSAFRDISFDLRQGEILGLAGLIGAGRSEVGRALSGADLIEAGEIRLDGRALRLSSPRDAIEAGIVMVSEDRKGLGLSLNQSAARNIAQPWERRLARAGMVMPAAIDDLGRTQQKRFDIRGRMELPVSSMSGGNQQKVLLAKWLVKTPRVFIVDEPTRGVDVGAKMAIYEIIRELAASGISVIVISSELEEVLGLCHRVMVMSGGRIRGELPRAEATPERVMSLAVVSSADAHGGN</sequence>
<dbReference type="InterPro" id="IPR017871">
    <property type="entry name" value="ABC_transporter-like_CS"/>
</dbReference>